<dbReference type="InterPro" id="IPR036056">
    <property type="entry name" value="Fibrinogen-like_C"/>
</dbReference>
<feature type="coiled-coil region" evidence="8">
    <location>
        <begin position="224"/>
        <end position="251"/>
    </location>
</feature>
<evidence type="ECO:0000259" key="10">
    <source>
        <dbReference type="PROSITE" id="PS51406"/>
    </source>
</evidence>
<dbReference type="SUPFAM" id="SSF56496">
    <property type="entry name" value="Fibrinogen C-terminal domain-like"/>
    <property type="match status" value="1"/>
</dbReference>
<dbReference type="AlphaFoldDB" id="A0A401S073"/>
<evidence type="ECO:0000256" key="3">
    <source>
        <dbReference type="ARBA" id="ARBA00022657"/>
    </source>
</evidence>
<evidence type="ECO:0000256" key="4">
    <source>
        <dbReference type="ARBA" id="ARBA00022729"/>
    </source>
</evidence>
<dbReference type="GO" id="GO:0001525">
    <property type="term" value="P:angiogenesis"/>
    <property type="evidence" value="ECO:0007669"/>
    <property type="project" value="UniProtKB-KW"/>
</dbReference>
<dbReference type="SMART" id="SM00186">
    <property type="entry name" value="FBG"/>
    <property type="match status" value="1"/>
</dbReference>
<dbReference type="Pfam" id="PF00147">
    <property type="entry name" value="Fibrinogen_C"/>
    <property type="match status" value="1"/>
</dbReference>
<dbReference type="InterPro" id="IPR002181">
    <property type="entry name" value="Fibrinogen_a/b/g_C_dom"/>
</dbReference>
<dbReference type="PROSITE" id="PS51406">
    <property type="entry name" value="FIBRINOGEN_C_2"/>
    <property type="match status" value="1"/>
</dbReference>
<evidence type="ECO:0000313" key="12">
    <source>
        <dbReference type="Proteomes" id="UP000287033"/>
    </source>
</evidence>
<dbReference type="OMA" id="FTWKDSE"/>
<comment type="subcellular location">
    <subcellularLocation>
        <location evidence="1">Secreted</location>
    </subcellularLocation>
</comment>
<dbReference type="InterPro" id="IPR020837">
    <property type="entry name" value="Fibrinogen_CS"/>
</dbReference>
<keyword evidence="6" id="KW-1015">Disulfide bond</keyword>
<feature type="signal peptide" evidence="9">
    <location>
        <begin position="1"/>
        <end position="27"/>
    </location>
</feature>
<keyword evidence="7" id="KW-0325">Glycoprotein</keyword>
<dbReference type="STRING" id="137246.A0A401S073"/>
<evidence type="ECO:0000256" key="9">
    <source>
        <dbReference type="SAM" id="SignalP"/>
    </source>
</evidence>
<gene>
    <name evidence="11" type="ORF">chiPu_0002200</name>
</gene>
<dbReference type="EMBL" id="BEZZ01000039">
    <property type="protein sequence ID" value="GCC23802.1"/>
    <property type="molecule type" value="Genomic_DNA"/>
</dbReference>
<reference evidence="11 12" key="1">
    <citation type="journal article" date="2018" name="Nat. Ecol. Evol.">
        <title>Shark genomes provide insights into elasmobranch evolution and the origin of vertebrates.</title>
        <authorList>
            <person name="Hara Y"/>
            <person name="Yamaguchi K"/>
            <person name="Onimaru K"/>
            <person name="Kadota M"/>
            <person name="Koyanagi M"/>
            <person name="Keeley SD"/>
            <person name="Tatsumi K"/>
            <person name="Tanaka K"/>
            <person name="Motone F"/>
            <person name="Kageyama Y"/>
            <person name="Nozu R"/>
            <person name="Adachi N"/>
            <person name="Nishimura O"/>
            <person name="Nakagawa R"/>
            <person name="Tanegashima C"/>
            <person name="Kiyatake I"/>
            <person name="Matsumoto R"/>
            <person name="Murakumo K"/>
            <person name="Nishida K"/>
            <person name="Terakita A"/>
            <person name="Kuratani S"/>
            <person name="Sato K"/>
            <person name="Hyodo S Kuraku.S."/>
        </authorList>
    </citation>
    <scope>NUCLEOTIDE SEQUENCE [LARGE SCALE GENOMIC DNA]</scope>
</reference>
<evidence type="ECO:0000313" key="11">
    <source>
        <dbReference type="EMBL" id="GCC23802.1"/>
    </source>
</evidence>
<dbReference type="Proteomes" id="UP000287033">
    <property type="component" value="Unassembled WGS sequence"/>
</dbReference>
<sequence length="497" mass="56535">MLSSYLSFVSCVCVFLAVSGFSSYNKATDNLEKHHHQIQHGPCSYTFLLPEIENCQPSADYHMSNSLQGDAPPVVEPNRSVKRLQQLEGILENNTQWLQKLENYIQDSVKTEIVEIQRNAVQNQTAAMLEIGTNLLTQTAEQTRKLTDVETQVLNQTSRLEIQLLENSLSTNKLEKQIMVQMQEITKLHEKNSFLEKKVLEMEGKHEAELQSIKAEKLEMQDLLVKQSTLIRQLEKQLNVATQNNSILQSQQLLLMETVHNLLNIVSHGNEIPRTAKDQVAFKDCAEVYKSGFMTSGVYTLNIINTTETVKVFCDMEVNGGGWTIFQHRENGNIDFHRDWKEYKLGFGDPSGEYWLGNEFVHLLTSQSPHVLRIQLRDWNGNEAFATFDNFFLESEEQKYQLHIKGYSGTAGRTSSLSPSGTKFSTKDADNDECGCKCSQMASGGWWFQACGPSNLNGMYYSGGMNTIRFNGIKWHYWKGSHYSLKSTTMMIRPVGF</sequence>
<dbReference type="PROSITE" id="PS00514">
    <property type="entry name" value="FIBRINOGEN_C_1"/>
    <property type="match status" value="1"/>
</dbReference>
<dbReference type="GO" id="GO:0005576">
    <property type="term" value="C:extracellular region"/>
    <property type="evidence" value="ECO:0007669"/>
    <property type="project" value="UniProtKB-SubCell"/>
</dbReference>
<evidence type="ECO:0000256" key="8">
    <source>
        <dbReference type="SAM" id="Coils"/>
    </source>
</evidence>
<evidence type="ECO:0000256" key="2">
    <source>
        <dbReference type="ARBA" id="ARBA00022525"/>
    </source>
</evidence>
<dbReference type="NCBIfam" id="NF040941">
    <property type="entry name" value="GGGWT_bact"/>
    <property type="match status" value="1"/>
</dbReference>
<comment type="caution">
    <text evidence="11">The sequence shown here is derived from an EMBL/GenBank/DDBJ whole genome shotgun (WGS) entry which is preliminary data.</text>
</comment>
<evidence type="ECO:0000256" key="5">
    <source>
        <dbReference type="ARBA" id="ARBA00023054"/>
    </source>
</evidence>
<keyword evidence="4 9" id="KW-0732">Signal</keyword>
<organism evidence="11 12">
    <name type="scientific">Chiloscyllium punctatum</name>
    <name type="common">Brownbanded bambooshark</name>
    <name type="synonym">Hemiscyllium punctatum</name>
    <dbReference type="NCBI Taxonomy" id="137246"/>
    <lineage>
        <taxon>Eukaryota</taxon>
        <taxon>Metazoa</taxon>
        <taxon>Chordata</taxon>
        <taxon>Craniata</taxon>
        <taxon>Vertebrata</taxon>
        <taxon>Chondrichthyes</taxon>
        <taxon>Elasmobranchii</taxon>
        <taxon>Galeomorphii</taxon>
        <taxon>Galeoidea</taxon>
        <taxon>Orectolobiformes</taxon>
        <taxon>Hemiscylliidae</taxon>
        <taxon>Chiloscyllium</taxon>
    </lineage>
</organism>
<dbReference type="CDD" id="cd00087">
    <property type="entry name" value="FReD"/>
    <property type="match status" value="1"/>
</dbReference>
<dbReference type="GO" id="GO:0007596">
    <property type="term" value="P:blood coagulation"/>
    <property type="evidence" value="ECO:0007669"/>
    <property type="project" value="InterPro"/>
</dbReference>
<keyword evidence="12" id="KW-1185">Reference proteome</keyword>
<keyword evidence="5 8" id="KW-0175">Coiled coil</keyword>
<keyword evidence="2" id="KW-0964">Secreted</keyword>
<dbReference type="OrthoDB" id="7735366at2759"/>
<dbReference type="FunFam" id="4.10.530.10:FF:000001">
    <property type="entry name" value="angiopoietin-2 isoform X1"/>
    <property type="match status" value="1"/>
</dbReference>
<dbReference type="PANTHER" id="PTHR47221:SF6">
    <property type="entry name" value="FIBRINOGEN ALPHA CHAIN"/>
    <property type="match status" value="1"/>
</dbReference>
<dbReference type="FunFam" id="3.90.215.10:FF:000001">
    <property type="entry name" value="Tenascin isoform 1"/>
    <property type="match status" value="1"/>
</dbReference>
<dbReference type="PANTHER" id="PTHR47221">
    <property type="entry name" value="FIBRINOGEN ALPHA CHAIN"/>
    <property type="match status" value="1"/>
</dbReference>
<proteinExistence type="predicted"/>
<dbReference type="Gene3D" id="3.90.215.10">
    <property type="entry name" value="Gamma Fibrinogen, chain A, domain 1"/>
    <property type="match status" value="1"/>
</dbReference>
<dbReference type="InterPro" id="IPR037579">
    <property type="entry name" value="FIB_ANG-like"/>
</dbReference>
<name>A0A401S073_CHIPU</name>
<dbReference type="InterPro" id="IPR014716">
    <property type="entry name" value="Fibrinogen_a/b/g_C_1"/>
</dbReference>
<accession>A0A401S073</accession>
<evidence type="ECO:0000256" key="7">
    <source>
        <dbReference type="ARBA" id="ARBA00023180"/>
    </source>
</evidence>
<feature type="domain" description="Fibrinogen C-terminal" evidence="10">
    <location>
        <begin position="276"/>
        <end position="496"/>
    </location>
</feature>
<evidence type="ECO:0000256" key="1">
    <source>
        <dbReference type="ARBA" id="ARBA00004613"/>
    </source>
</evidence>
<dbReference type="InterPro" id="IPR057439">
    <property type="entry name" value="ANG-1/2/4"/>
</dbReference>
<dbReference type="Pfam" id="PF25443">
    <property type="entry name" value="ANG-1"/>
    <property type="match status" value="1"/>
</dbReference>
<feature type="chain" id="PRO_5019144550" description="Fibrinogen C-terminal domain-containing protein" evidence="9">
    <location>
        <begin position="28"/>
        <end position="497"/>
    </location>
</feature>
<keyword evidence="3" id="KW-0037">Angiogenesis</keyword>
<protein>
    <recommendedName>
        <fullName evidence="10">Fibrinogen C-terminal domain-containing protein</fullName>
    </recommendedName>
</protein>
<evidence type="ECO:0000256" key="6">
    <source>
        <dbReference type="ARBA" id="ARBA00023157"/>
    </source>
</evidence>